<organism evidence="13 14">
    <name type="scientific">Wenzhouxiangella sediminis</name>
    <dbReference type="NCBI Taxonomy" id="1792836"/>
    <lineage>
        <taxon>Bacteria</taxon>
        <taxon>Pseudomonadati</taxon>
        <taxon>Pseudomonadota</taxon>
        <taxon>Gammaproteobacteria</taxon>
        <taxon>Chromatiales</taxon>
        <taxon>Wenzhouxiangellaceae</taxon>
        <taxon>Wenzhouxiangella</taxon>
    </lineage>
</organism>
<dbReference type="AlphaFoldDB" id="A0A3E1K676"/>
<dbReference type="RefSeq" id="WP_116651559.1">
    <property type="nucleotide sequence ID" value="NZ_QUZK01000046.1"/>
</dbReference>
<keyword evidence="9 11" id="KW-0808">Transferase</keyword>
<dbReference type="OrthoDB" id="9803963at2"/>
<feature type="domain" description="Phosphoribosyltransferase" evidence="12">
    <location>
        <begin position="39"/>
        <end position="149"/>
    </location>
</feature>
<dbReference type="GO" id="GO:0002055">
    <property type="term" value="F:adenine binding"/>
    <property type="evidence" value="ECO:0007669"/>
    <property type="project" value="TreeGrafter"/>
</dbReference>
<keyword evidence="10 11" id="KW-0660">Purine salvage</keyword>
<dbReference type="NCBIfam" id="NF002636">
    <property type="entry name" value="PRK02304.1-5"/>
    <property type="match status" value="1"/>
</dbReference>
<dbReference type="GO" id="GO:0003999">
    <property type="term" value="F:adenine phosphoribosyltransferase activity"/>
    <property type="evidence" value="ECO:0007669"/>
    <property type="project" value="UniProtKB-UniRule"/>
</dbReference>
<protein>
    <recommendedName>
        <fullName evidence="6 11">Adenine phosphoribosyltransferase</fullName>
        <shortName evidence="11">APRT</shortName>
        <ecNumber evidence="6 11">2.4.2.7</ecNumber>
    </recommendedName>
</protein>
<sequence length="169" mass="18023">MDYRELIRDVPDWPEPGVVFKDITPLLADPKGLAWAVDRLYEPFVGKGIDLVAGIESRGFIFAVGVARALGAGFIPVRKPGKLPRSTVRREYALEYGNDAVEMHADAAGEGQRVLVVDDVLATGGTMAATCELFAETGADVVGAAVLIELGFLDGAQRVAAPLHSVLLY</sequence>
<evidence type="ECO:0000259" key="12">
    <source>
        <dbReference type="Pfam" id="PF00156"/>
    </source>
</evidence>
<keyword evidence="14" id="KW-1185">Reference proteome</keyword>
<accession>A0A3E1K676</accession>
<comment type="function">
    <text evidence="2 11">Catalyzes a salvage reaction resulting in the formation of AMP, that is energically less costly than de novo synthesis.</text>
</comment>
<dbReference type="PANTHER" id="PTHR32315:SF3">
    <property type="entry name" value="ADENINE PHOSPHORIBOSYLTRANSFERASE"/>
    <property type="match status" value="1"/>
</dbReference>
<dbReference type="Gene3D" id="3.40.50.2020">
    <property type="match status" value="1"/>
</dbReference>
<dbReference type="GO" id="GO:0044209">
    <property type="term" value="P:AMP salvage"/>
    <property type="evidence" value="ECO:0007669"/>
    <property type="project" value="UniProtKB-UniRule"/>
</dbReference>
<comment type="similarity">
    <text evidence="5 11">Belongs to the purine/pyrimidine phosphoribosyltransferase family.</text>
</comment>
<name>A0A3E1K676_9GAMM</name>
<dbReference type="InterPro" id="IPR029057">
    <property type="entry name" value="PRTase-like"/>
</dbReference>
<dbReference type="NCBIfam" id="NF002634">
    <property type="entry name" value="PRK02304.1-3"/>
    <property type="match status" value="1"/>
</dbReference>
<keyword evidence="8 11" id="KW-0328">Glycosyltransferase</keyword>
<evidence type="ECO:0000256" key="4">
    <source>
        <dbReference type="ARBA" id="ARBA00004659"/>
    </source>
</evidence>
<dbReference type="InterPro" id="IPR005764">
    <property type="entry name" value="Ade_phspho_trans"/>
</dbReference>
<comment type="subunit">
    <text evidence="11">Homodimer.</text>
</comment>
<dbReference type="EMBL" id="QUZK01000046">
    <property type="protein sequence ID" value="RFF29533.1"/>
    <property type="molecule type" value="Genomic_DNA"/>
</dbReference>
<dbReference type="InterPro" id="IPR050054">
    <property type="entry name" value="UPRTase/APRTase"/>
</dbReference>
<dbReference type="HAMAP" id="MF_00004">
    <property type="entry name" value="Aden_phosphoribosyltr"/>
    <property type="match status" value="1"/>
</dbReference>
<evidence type="ECO:0000256" key="1">
    <source>
        <dbReference type="ARBA" id="ARBA00000868"/>
    </source>
</evidence>
<comment type="pathway">
    <text evidence="4 11">Purine metabolism; AMP biosynthesis via salvage pathway; AMP from adenine: step 1/1.</text>
</comment>
<evidence type="ECO:0000256" key="8">
    <source>
        <dbReference type="ARBA" id="ARBA00022676"/>
    </source>
</evidence>
<evidence type="ECO:0000313" key="14">
    <source>
        <dbReference type="Proteomes" id="UP000260351"/>
    </source>
</evidence>
<gene>
    <name evidence="11" type="primary">apt</name>
    <name evidence="13" type="ORF">DZC52_12930</name>
</gene>
<dbReference type="EC" id="2.4.2.7" evidence="6 11"/>
<dbReference type="Pfam" id="PF00156">
    <property type="entry name" value="Pribosyltran"/>
    <property type="match status" value="1"/>
</dbReference>
<evidence type="ECO:0000256" key="6">
    <source>
        <dbReference type="ARBA" id="ARBA00011893"/>
    </source>
</evidence>
<dbReference type="NCBIfam" id="TIGR01090">
    <property type="entry name" value="apt"/>
    <property type="match status" value="1"/>
</dbReference>
<evidence type="ECO:0000256" key="7">
    <source>
        <dbReference type="ARBA" id="ARBA00022490"/>
    </source>
</evidence>
<comment type="caution">
    <text evidence="13">The sequence shown here is derived from an EMBL/GenBank/DDBJ whole genome shotgun (WGS) entry which is preliminary data.</text>
</comment>
<comment type="subcellular location">
    <subcellularLocation>
        <location evidence="3 11">Cytoplasm</location>
    </subcellularLocation>
</comment>
<dbReference type="SUPFAM" id="SSF53271">
    <property type="entry name" value="PRTase-like"/>
    <property type="match status" value="1"/>
</dbReference>
<evidence type="ECO:0000256" key="10">
    <source>
        <dbReference type="ARBA" id="ARBA00022726"/>
    </source>
</evidence>
<dbReference type="GO" id="GO:0005737">
    <property type="term" value="C:cytoplasm"/>
    <property type="evidence" value="ECO:0007669"/>
    <property type="project" value="UniProtKB-SubCell"/>
</dbReference>
<dbReference type="InterPro" id="IPR000836">
    <property type="entry name" value="PRTase_dom"/>
</dbReference>
<dbReference type="FunFam" id="3.40.50.2020:FF:000021">
    <property type="entry name" value="Adenine phosphoribosyltransferase"/>
    <property type="match status" value="1"/>
</dbReference>
<dbReference type="GO" id="GO:0006168">
    <property type="term" value="P:adenine salvage"/>
    <property type="evidence" value="ECO:0007669"/>
    <property type="project" value="InterPro"/>
</dbReference>
<evidence type="ECO:0000256" key="11">
    <source>
        <dbReference type="HAMAP-Rule" id="MF_00004"/>
    </source>
</evidence>
<dbReference type="GO" id="GO:0016208">
    <property type="term" value="F:AMP binding"/>
    <property type="evidence" value="ECO:0007669"/>
    <property type="project" value="TreeGrafter"/>
</dbReference>
<evidence type="ECO:0000256" key="9">
    <source>
        <dbReference type="ARBA" id="ARBA00022679"/>
    </source>
</evidence>
<proteinExistence type="inferred from homology"/>
<evidence type="ECO:0000313" key="13">
    <source>
        <dbReference type="EMBL" id="RFF29533.1"/>
    </source>
</evidence>
<dbReference type="UniPathway" id="UPA00588">
    <property type="reaction ID" value="UER00646"/>
</dbReference>
<comment type="catalytic activity">
    <reaction evidence="1 11">
        <text>AMP + diphosphate = 5-phospho-alpha-D-ribose 1-diphosphate + adenine</text>
        <dbReference type="Rhea" id="RHEA:16609"/>
        <dbReference type="ChEBI" id="CHEBI:16708"/>
        <dbReference type="ChEBI" id="CHEBI:33019"/>
        <dbReference type="ChEBI" id="CHEBI:58017"/>
        <dbReference type="ChEBI" id="CHEBI:456215"/>
        <dbReference type="EC" id="2.4.2.7"/>
    </reaction>
</comment>
<reference evidence="13 14" key="1">
    <citation type="submission" date="2018-08" db="EMBL/GenBank/DDBJ databases">
        <title>Wenzhouxiangella salilacus sp. nov., a novel bacterium isolated from a saline lake in Xinjiang Province, China.</title>
        <authorList>
            <person name="Han S."/>
        </authorList>
    </citation>
    <scope>NUCLEOTIDE SEQUENCE [LARGE SCALE GENOMIC DNA]</scope>
    <source>
        <strain evidence="13 14">XDB06</strain>
    </source>
</reference>
<evidence type="ECO:0000256" key="5">
    <source>
        <dbReference type="ARBA" id="ARBA00008391"/>
    </source>
</evidence>
<evidence type="ECO:0000256" key="2">
    <source>
        <dbReference type="ARBA" id="ARBA00003968"/>
    </source>
</evidence>
<dbReference type="CDD" id="cd06223">
    <property type="entry name" value="PRTases_typeI"/>
    <property type="match status" value="1"/>
</dbReference>
<dbReference type="PANTHER" id="PTHR32315">
    <property type="entry name" value="ADENINE PHOSPHORIBOSYLTRANSFERASE"/>
    <property type="match status" value="1"/>
</dbReference>
<dbReference type="Proteomes" id="UP000260351">
    <property type="component" value="Unassembled WGS sequence"/>
</dbReference>
<keyword evidence="7 11" id="KW-0963">Cytoplasm</keyword>
<dbReference type="GO" id="GO:0006166">
    <property type="term" value="P:purine ribonucleoside salvage"/>
    <property type="evidence" value="ECO:0007669"/>
    <property type="project" value="UniProtKB-UniRule"/>
</dbReference>
<evidence type="ECO:0000256" key="3">
    <source>
        <dbReference type="ARBA" id="ARBA00004496"/>
    </source>
</evidence>